<dbReference type="PANTHER" id="PTHR43442:SF3">
    <property type="entry name" value="GLUCONOKINASE-RELATED"/>
    <property type="match status" value="1"/>
</dbReference>
<comment type="similarity">
    <text evidence="2 10">Belongs to the gluconokinase GntK/GntV family.</text>
</comment>
<dbReference type="FunFam" id="3.40.50.300:FF:000522">
    <property type="entry name" value="Gluconokinase"/>
    <property type="match status" value="1"/>
</dbReference>
<dbReference type="GO" id="GO:0019521">
    <property type="term" value="P:D-gluconate metabolic process"/>
    <property type="evidence" value="ECO:0007669"/>
    <property type="project" value="UniProtKB-KW"/>
</dbReference>
<dbReference type="KEGG" id="lxl:KDY119_01632"/>
<gene>
    <name evidence="11" type="primary">gntK</name>
    <name evidence="11" type="ORF">KDY119_01632</name>
</gene>
<dbReference type="PANTHER" id="PTHR43442">
    <property type="entry name" value="GLUCONOKINASE-RELATED"/>
    <property type="match status" value="1"/>
</dbReference>
<keyword evidence="5 10" id="KW-0547">Nucleotide-binding</keyword>
<keyword evidence="12" id="KW-1185">Reference proteome</keyword>
<dbReference type="InterPro" id="IPR006001">
    <property type="entry name" value="Therm_gnt_kin"/>
</dbReference>
<evidence type="ECO:0000256" key="5">
    <source>
        <dbReference type="ARBA" id="ARBA00022741"/>
    </source>
</evidence>
<dbReference type="Proteomes" id="UP000326702">
    <property type="component" value="Chromosome"/>
</dbReference>
<evidence type="ECO:0000313" key="11">
    <source>
        <dbReference type="EMBL" id="QFU98123.1"/>
    </source>
</evidence>
<dbReference type="EC" id="2.7.1.12" evidence="3 10"/>
<dbReference type="AlphaFoldDB" id="A0A5P9Q9J2"/>
<evidence type="ECO:0000256" key="1">
    <source>
        <dbReference type="ARBA" id="ARBA00004761"/>
    </source>
</evidence>
<evidence type="ECO:0000256" key="4">
    <source>
        <dbReference type="ARBA" id="ARBA00022679"/>
    </source>
</evidence>
<keyword evidence="6 10" id="KW-0418">Kinase</keyword>
<evidence type="ECO:0000256" key="6">
    <source>
        <dbReference type="ARBA" id="ARBA00022777"/>
    </source>
</evidence>
<comment type="pathway">
    <text evidence="1">Carbohydrate acid metabolism.</text>
</comment>
<protein>
    <recommendedName>
        <fullName evidence="3 10">Gluconokinase</fullName>
        <ecNumber evidence="3 10">2.7.1.12</ecNumber>
    </recommendedName>
</protein>
<evidence type="ECO:0000313" key="12">
    <source>
        <dbReference type="Proteomes" id="UP000326702"/>
    </source>
</evidence>
<keyword evidence="8" id="KW-0311">Gluconate utilization</keyword>
<evidence type="ECO:0000256" key="9">
    <source>
        <dbReference type="ARBA" id="ARBA00048090"/>
    </source>
</evidence>
<comment type="catalytic activity">
    <reaction evidence="9 10">
        <text>D-gluconate + ATP = 6-phospho-D-gluconate + ADP + H(+)</text>
        <dbReference type="Rhea" id="RHEA:19433"/>
        <dbReference type="ChEBI" id="CHEBI:15378"/>
        <dbReference type="ChEBI" id="CHEBI:18391"/>
        <dbReference type="ChEBI" id="CHEBI:30616"/>
        <dbReference type="ChEBI" id="CHEBI:58759"/>
        <dbReference type="ChEBI" id="CHEBI:456216"/>
        <dbReference type="EC" id="2.7.1.12"/>
    </reaction>
</comment>
<keyword evidence="7 10" id="KW-0067">ATP-binding</keyword>
<dbReference type="GO" id="GO:0046316">
    <property type="term" value="F:gluconokinase activity"/>
    <property type="evidence" value="ECO:0007669"/>
    <property type="project" value="UniProtKB-EC"/>
</dbReference>
<reference evidence="11 12" key="1">
    <citation type="submission" date="2019-10" db="EMBL/GenBank/DDBJ databases">
        <title>Genome sequence of Luteimicrobium xylanilyticum HY-24.</title>
        <authorList>
            <person name="Kim D.Y."/>
            <person name="Park H.-Y."/>
        </authorList>
    </citation>
    <scope>NUCLEOTIDE SEQUENCE [LARGE SCALE GENOMIC DNA]</scope>
    <source>
        <strain evidence="11 12">HY-24</strain>
    </source>
</reference>
<dbReference type="GO" id="GO:0005524">
    <property type="term" value="F:ATP binding"/>
    <property type="evidence" value="ECO:0007669"/>
    <property type="project" value="UniProtKB-KW"/>
</dbReference>
<accession>A0A5P9Q9J2</accession>
<dbReference type="NCBIfam" id="TIGR01313">
    <property type="entry name" value="therm_gnt_kin"/>
    <property type="match status" value="1"/>
</dbReference>
<sequence length="207" mass="21370">MAVTPTPTPATSSSPDVPTHLVVMGVSGTGKTTVGRLLADALGWTFAEGDDFHPAANVARMQAGVPLDDAARLPWLGAIRDWTAGRDAAGVSTVVTCSALRVAYRDVLREAPGRTRFVHLVGDAALVGTRMTLRTDHFMPPSLLPSQLATLEPLGPEEDGVVVPVDGPPAQVADAALRALGLGTGLGRVTADGAAPVPAPRDRPRAH</sequence>
<dbReference type="InterPro" id="IPR027417">
    <property type="entry name" value="P-loop_NTPase"/>
</dbReference>
<dbReference type="SUPFAM" id="SSF52540">
    <property type="entry name" value="P-loop containing nucleoside triphosphate hydrolases"/>
    <property type="match status" value="1"/>
</dbReference>
<keyword evidence="4 10" id="KW-0808">Transferase</keyword>
<dbReference type="Gene3D" id="3.40.50.300">
    <property type="entry name" value="P-loop containing nucleotide triphosphate hydrolases"/>
    <property type="match status" value="1"/>
</dbReference>
<name>A0A5P9Q9J2_9MICO</name>
<proteinExistence type="inferred from homology"/>
<dbReference type="GO" id="GO:0005737">
    <property type="term" value="C:cytoplasm"/>
    <property type="evidence" value="ECO:0007669"/>
    <property type="project" value="TreeGrafter"/>
</dbReference>
<evidence type="ECO:0000256" key="7">
    <source>
        <dbReference type="ARBA" id="ARBA00022840"/>
    </source>
</evidence>
<dbReference type="EMBL" id="CP045529">
    <property type="protein sequence ID" value="QFU98123.1"/>
    <property type="molecule type" value="Genomic_DNA"/>
</dbReference>
<evidence type="ECO:0000256" key="10">
    <source>
        <dbReference type="RuleBase" id="RU363066"/>
    </source>
</evidence>
<evidence type="ECO:0000256" key="2">
    <source>
        <dbReference type="ARBA" id="ARBA00008420"/>
    </source>
</evidence>
<evidence type="ECO:0000256" key="3">
    <source>
        <dbReference type="ARBA" id="ARBA00012054"/>
    </source>
</evidence>
<evidence type="ECO:0000256" key="8">
    <source>
        <dbReference type="ARBA" id="ARBA00023064"/>
    </source>
</evidence>
<dbReference type="CDD" id="cd02021">
    <property type="entry name" value="GntK"/>
    <property type="match status" value="1"/>
</dbReference>
<organism evidence="11 12">
    <name type="scientific">Luteimicrobium xylanilyticum</name>
    <dbReference type="NCBI Taxonomy" id="1133546"/>
    <lineage>
        <taxon>Bacteria</taxon>
        <taxon>Bacillati</taxon>
        <taxon>Actinomycetota</taxon>
        <taxon>Actinomycetes</taxon>
        <taxon>Micrococcales</taxon>
        <taxon>Luteimicrobium</taxon>
    </lineage>
</organism>